<dbReference type="AlphaFoldDB" id="A0A1Q8W321"/>
<evidence type="ECO:0000313" key="2">
    <source>
        <dbReference type="Proteomes" id="UP000185772"/>
    </source>
</evidence>
<proteinExistence type="predicted"/>
<reference evidence="1 2" key="1">
    <citation type="submission" date="2016-12" db="EMBL/GenBank/DDBJ databases">
        <title>Genomic comparison of strains in the 'Actinomyces naeslundii' group.</title>
        <authorList>
            <person name="Mughal S.R."/>
            <person name="Do T."/>
            <person name="Gilbert S.C."/>
            <person name="Witherden E.A."/>
            <person name="Didelot X."/>
            <person name="Beighton D."/>
        </authorList>
    </citation>
    <scope>NUCLEOTIDE SEQUENCE [LARGE SCALE GENOMIC DNA]</scope>
    <source>
        <strain evidence="1 2">MMRCO6-1</strain>
    </source>
</reference>
<comment type="caution">
    <text evidence="1">The sequence shown here is derived from an EMBL/GenBank/DDBJ whole genome shotgun (WGS) entry which is preliminary data.</text>
</comment>
<organism evidence="1 2">
    <name type="scientific">Actinomyces oris</name>
    <dbReference type="NCBI Taxonomy" id="544580"/>
    <lineage>
        <taxon>Bacteria</taxon>
        <taxon>Bacillati</taxon>
        <taxon>Actinomycetota</taxon>
        <taxon>Actinomycetes</taxon>
        <taxon>Actinomycetales</taxon>
        <taxon>Actinomycetaceae</taxon>
        <taxon>Actinomyces</taxon>
    </lineage>
</organism>
<sequence>MSMLVPSARDMVGTLVCDYPDIDVCVRAVAWGCWRCGRTSPAFGFVHVDDFTGPDDVIDVSAGLELEYVRDLLTLVGSPLASTIKVRASRTAGTSYLSSGCFYCDALFGAFPIREALTDIRVQDAVDNMLLILREPRPQLEVFLLEALRNAAI</sequence>
<dbReference type="Proteomes" id="UP000185772">
    <property type="component" value="Unassembled WGS sequence"/>
</dbReference>
<name>A0A1Q8W321_9ACTO</name>
<dbReference type="EMBL" id="MSKM01000001">
    <property type="protein sequence ID" value="OLO55947.1"/>
    <property type="molecule type" value="Genomic_DNA"/>
</dbReference>
<gene>
    <name evidence="1" type="ORF">BKH27_00100</name>
</gene>
<accession>A0A1Q8W321</accession>
<dbReference type="RefSeq" id="WP_075370802.1">
    <property type="nucleotide sequence ID" value="NZ_MSKM01000001.1"/>
</dbReference>
<protein>
    <submittedName>
        <fullName evidence="1">Uncharacterized protein</fullName>
    </submittedName>
</protein>
<evidence type="ECO:0000313" key="1">
    <source>
        <dbReference type="EMBL" id="OLO55947.1"/>
    </source>
</evidence>